<proteinExistence type="predicted"/>
<reference evidence="1" key="1">
    <citation type="submission" date="2018-02" db="EMBL/GenBank/DDBJ databases">
        <title>Rhizophora mucronata_Transcriptome.</title>
        <authorList>
            <person name="Meera S.P."/>
            <person name="Sreeshan A."/>
            <person name="Augustine A."/>
        </authorList>
    </citation>
    <scope>NUCLEOTIDE SEQUENCE</scope>
    <source>
        <tissue evidence="1">Leaf</tissue>
    </source>
</reference>
<name>A0A2P2IL58_RHIMU</name>
<evidence type="ECO:0000313" key="1">
    <source>
        <dbReference type="EMBL" id="MBW81986.1"/>
    </source>
</evidence>
<sequence length="55" mass="5857">MKNKGLSVLAIVGIGLGSGFASLVLSFTGVCIWLKITEQKTALEEAKVSQLMPDY</sequence>
<protein>
    <submittedName>
        <fullName evidence="1">Uncharacterized protein</fullName>
    </submittedName>
</protein>
<organism evidence="1">
    <name type="scientific">Rhizophora mucronata</name>
    <name type="common">Asiatic mangrove</name>
    <dbReference type="NCBI Taxonomy" id="61149"/>
    <lineage>
        <taxon>Eukaryota</taxon>
        <taxon>Viridiplantae</taxon>
        <taxon>Streptophyta</taxon>
        <taxon>Embryophyta</taxon>
        <taxon>Tracheophyta</taxon>
        <taxon>Spermatophyta</taxon>
        <taxon>Magnoliopsida</taxon>
        <taxon>eudicotyledons</taxon>
        <taxon>Gunneridae</taxon>
        <taxon>Pentapetalae</taxon>
        <taxon>rosids</taxon>
        <taxon>fabids</taxon>
        <taxon>Malpighiales</taxon>
        <taxon>Rhizophoraceae</taxon>
        <taxon>Rhizophora</taxon>
    </lineage>
</organism>
<accession>A0A2P2IL58</accession>
<dbReference type="EMBL" id="GGEC01001503">
    <property type="protein sequence ID" value="MBW81986.1"/>
    <property type="molecule type" value="Transcribed_RNA"/>
</dbReference>
<dbReference type="AlphaFoldDB" id="A0A2P2IL58"/>